<evidence type="ECO:0000256" key="2">
    <source>
        <dbReference type="SAM" id="MobiDB-lite"/>
    </source>
</evidence>
<dbReference type="OrthoDB" id="10422824at2759"/>
<protein>
    <submittedName>
        <fullName evidence="4">Uncharacterized protein</fullName>
    </submittedName>
</protein>
<gene>
    <name evidence="4" type="ORF">GOP47_0019324</name>
</gene>
<keyword evidence="1" id="KW-0175">Coiled coil</keyword>
<evidence type="ECO:0000256" key="3">
    <source>
        <dbReference type="SAM" id="Phobius"/>
    </source>
</evidence>
<reference evidence="4" key="1">
    <citation type="submission" date="2021-01" db="EMBL/GenBank/DDBJ databases">
        <title>Adiantum capillus-veneris genome.</title>
        <authorList>
            <person name="Fang Y."/>
            <person name="Liao Q."/>
        </authorList>
    </citation>
    <scope>NUCLEOTIDE SEQUENCE</scope>
    <source>
        <strain evidence="4">H3</strain>
        <tissue evidence="4">Leaf</tissue>
    </source>
</reference>
<feature type="compositionally biased region" description="Polar residues" evidence="2">
    <location>
        <begin position="37"/>
        <end position="48"/>
    </location>
</feature>
<feature type="region of interest" description="Disordered" evidence="2">
    <location>
        <begin position="1"/>
        <end position="48"/>
    </location>
</feature>
<sequence>MQIRVMDSTDRSPLDASSTNFSDPSPADSCHGDLHQNPPSDGSSEPTNVNAEIEGSIAANQDLVEEVASLRNALSEKEQTTCILQQELIETLRNGEAFSANIASLEAEKIEHASMAACLAQEVQAMRAQKIDLLDENSKIASGNQFLDAAHAELKQKLSLLAVDLEWKQTAMAAAQAQVYISCFDIESLQLENEEYSKEISMLHASNGTMNSQAVKLKEEGQVLLSELETMVSAKALVERKVSDLQATIAVLGGQLSSIIENEVDLQNQLYEAKARLHQLEDEAITSREADVLAHIEDLESQLHALGADFDTTGHALSREADIVDNTRALEVACMKKAGTESDLCTLRLSSDMQEGETDARRQHSQDLQRRVADLRIETQQLVRSNEDLEGMLKQQQETEMIVSSQLREDIKKLEGCLNEVEERAQSLHGKEEELKYKLQELTTSTNNKLRLGGLTTPLVISGGTIVVVGLVALFLHMKAKSK</sequence>
<keyword evidence="3" id="KW-0812">Transmembrane</keyword>
<evidence type="ECO:0000256" key="1">
    <source>
        <dbReference type="SAM" id="Coils"/>
    </source>
</evidence>
<evidence type="ECO:0000313" key="4">
    <source>
        <dbReference type="EMBL" id="KAI5066700.1"/>
    </source>
</evidence>
<dbReference type="AlphaFoldDB" id="A0A9D4ZAJ8"/>
<organism evidence="4 5">
    <name type="scientific">Adiantum capillus-veneris</name>
    <name type="common">Maidenhair fern</name>
    <dbReference type="NCBI Taxonomy" id="13818"/>
    <lineage>
        <taxon>Eukaryota</taxon>
        <taxon>Viridiplantae</taxon>
        <taxon>Streptophyta</taxon>
        <taxon>Embryophyta</taxon>
        <taxon>Tracheophyta</taxon>
        <taxon>Polypodiopsida</taxon>
        <taxon>Polypodiidae</taxon>
        <taxon>Polypodiales</taxon>
        <taxon>Pteridineae</taxon>
        <taxon>Pteridaceae</taxon>
        <taxon>Vittarioideae</taxon>
        <taxon>Adiantum</taxon>
    </lineage>
</organism>
<keyword evidence="3" id="KW-0472">Membrane</keyword>
<name>A0A9D4ZAJ8_ADICA</name>
<keyword evidence="3" id="KW-1133">Transmembrane helix</keyword>
<dbReference type="EMBL" id="JABFUD020000018">
    <property type="protein sequence ID" value="KAI5066700.1"/>
    <property type="molecule type" value="Genomic_DNA"/>
</dbReference>
<feature type="transmembrane region" description="Helical" evidence="3">
    <location>
        <begin position="455"/>
        <end position="476"/>
    </location>
</feature>
<evidence type="ECO:0000313" key="5">
    <source>
        <dbReference type="Proteomes" id="UP000886520"/>
    </source>
</evidence>
<keyword evidence="5" id="KW-1185">Reference proteome</keyword>
<dbReference type="Proteomes" id="UP000886520">
    <property type="component" value="Chromosome 18"/>
</dbReference>
<accession>A0A9D4ZAJ8</accession>
<feature type="coiled-coil region" evidence="1">
    <location>
        <begin position="404"/>
        <end position="438"/>
    </location>
</feature>
<proteinExistence type="predicted"/>
<comment type="caution">
    <text evidence="4">The sequence shown here is derived from an EMBL/GenBank/DDBJ whole genome shotgun (WGS) entry which is preliminary data.</text>
</comment>